<dbReference type="AlphaFoldDB" id="A0A0W0GHP8"/>
<dbReference type="Pfam" id="PF20122">
    <property type="entry name" value="DUF6512"/>
    <property type="match status" value="1"/>
</dbReference>
<dbReference type="STRING" id="1217799.DEALK_09320"/>
<comment type="caution">
    <text evidence="2">The sequence shown here is derived from an EMBL/GenBank/DDBJ whole genome shotgun (WGS) entry which is preliminary data.</text>
</comment>
<dbReference type="EMBL" id="LFDV01000002">
    <property type="protein sequence ID" value="KTB48087.1"/>
    <property type="molecule type" value="Genomic_DNA"/>
</dbReference>
<organism evidence="2 3">
    <name type="scientific">Dehalogenimonas alkenigignens</name>
    <dbReference type="NCBI Taxonomy" id="1217799"/>
    <lineage>
        <taxon>Bacteria</taxon>
        <taxon>Bacillati</taxon>
        <taxon>Chloroflexota</taxon>
        <taxon>Dehalococcoidia</taxon>
        <taxon>Dehalococcoidales</taxon>
        <taxon>Dehalococcoidaceae</taxon>
        <taxon>Dehalogenimonas</taxon>
    </lineage>
</organism>
<feature type="transmembrane region" description="Helical" evidence="1">
    <location>
        <begin position="104"/>
        <end position="123"/>
    </location>
</feature>
<evidence type="ECO:0000313" key="3">
    <source>
        <dbReference type="Proteomes" id="UP000053947"/>
    </source>
</evidence>
<gene>
    <name evidence="2" type="ORF">DEALK_09320</name>
</gene>
<reference evidence="2 3" key="1">
    <citation type="submission" date="2015-06" db="EMBL/GenBank/DDBJ databases">
        <title>Genome sequence of the organohalide-respiring Dehalogenimonas alkenigignens type strain (IP3-3T).</title>
        <authorList>
            <person name="Key T.A."/>
            <person name="Richmond D.P."/>
            <person name="Bowman K.S."/>
            <person name="Cho Y.-J."/>
            <person name="Chun J."/>
            <person name="da Costa M.S."/>
            <person name="Rainey F.A."/>
            <person name="Moe W.M."/>
        </authorList>
    </citation>
    <scope>NUCLEOTIDE SEQUENCE [LARGE SCALE GENOMIC DNA]</scope>
    <source>
        <strain evidence="2 3">IP3-3</strain>
    </source>
</reference>
<sequence>MKRILRWELLGILFVFSLGALLHFVFEWSGESLLAGAFASVNESVWEHFKQGFWPMVIWAAIEYPVFRGKVNNFFAAKGTAVYLIPAVTALIFYAYTAATGEEILIVDILIFAAAVAIGQLVSYKILTSGKLPGYMNWVGLAMIIALGSAMILFTFNPPELPIFLDPNGFYGIPFGAR</sequence>
<dbReference type="Proteomes" id="UP000053947">
    <property type="component" value="Unassembled WGS sequence"/>
</dbReference>
<feature type="transmembrane region" description="Helical" evidence="1">
    <location>
        <begin position="135"/>
        <end position="156"/>
    </location>
</feature>
<name>A0A0W0GHP8_9CHLR</name>
<evidence type="ECO:0000313" key="2">
    <source>
        <dbReference type="EMBL" id="KTB48087.1"/>
    </source>
</evidence>
<feature type="transmembrane region" description="Helical" evidence="1">
    <location>
        <begin position="52"/>
        <end position="69"/>
    </location>
</feature>
<dbReference type="OrthoDB" id="48209at2"/>
<dbReference type="InterPro" id="IPR045407">
    <property type="entry name" value="DUF6512"/>
</dbReference>
<accession>A0A0W0GHP8</accession>
<protein>
    <submittedName>
        <fullName evidence="2">Uncharacterized protein</fullName>
    </submittedName>
</protein>
<dbReference type="RefSeq" id="WP_058439123.1">
    <property type="nucleotide sequence ID" value="NZ_KQ758903.1"/>
</dbReference>
<feature type="transmembrane region" description="Helical" evidence="1">
    <location>
        <begin position="81"/>
        <end position="98"/>
    </location>
</feature>
<proteinExistence type="predicted"/>
<keyword evidence="1" id="KW-0812">Transmembrane</keyword>
<evidence type="ECO:0000256" key="1">
    <source>
        <dbReference type="SAM" id="Phobius"/>
    </source>
</evidence>
<keyword evidence="3" id="KW-1185">Reference proteome</keyword>
<keyword evidence="1" id="KW-0472">Membrane</keyword>
<keyword evidence="1" id="KW-1133">Transmembrane helix</keyword>
<feature type="transmembrane region" description="Helical" evidence="1">
    <location>
        <begin position="7"/>
        <end position="26"/>
    </location>
</feature>